<protein>
    <submittedName>
        <fullName evidence="1">Uncharacterized protein</fullName>
    </submittedName>
</protein>
<dbReference type="EMBL" id="KV927533">
    <property type="protein sequence ID" value="PIO33153.1"/>
    <property type="molecule type" value="Genomic_DNA"/>
</dbReference>
<organism evidence="1 2">
    <name type="scientific">Aquarana catesbeiana</name>
    <name type="common">American bullfrog</name>
    <name type="synonym">Rana catesbeiana</name>
    <dbReference type="NCBI Taxonomy" id="8400"/>
    <lineage>
        <taxon>Eukaryota</taxon>
        <taxon>Metazoa</taxon>
        <taxon>Chordata</taxon>
        <taxon>Craniata</taxon>
        <taxon>Vertebrata</taxon>
        <taxon>Euteleostomi</taxon>
        <taxon>Amphibia</taxon>
        <taxon>Batrachia</taxon>
        <taxon>Anura</taxon>
        <taxon>Neobatrachia</taxon>
        <taxon>Ranoidea</taxon>
        <taxon>Ranidae</taxon>
        <taxon>Aquarana</taxon>
    </lineage>
</organism>
<evidence type="ECO:0000313" key="2">
    <source>
        <dbReference type="Proteomes" id="UP000228934"/>
    </source>
</evidence>
<keyword evidence="2" id="KW-1185">Reference proteome</keyword>
<gene>
    <name evidence="1" type="ORF">AB205_0058660</name>
</gene>
<accession>A0A2G9S0Y8</accession>
<dbReference type="AlphaFoldDB" id="A0A2G9S0Y8"/>
<proteinExistence type="predicted"/>
<reference evidence="2" key="1">
    <citation type="journal article" date="2017" name="Nat. Commun.">
        <title>The North American bullfrog draft genome provides insight into hormonal regulation of long noncoding RNA.</title>
        <authorList>
            <person name="Hammond S.A."/>
            <person name="Warren R.L."/>
            <person name="Vandervalk B.P."/>
            <person name="Kucuk E."/>
            <person name="Khan H."/>
            <person name="Gibb E.A."/>
            <person name="Pandoh P."/>
            <person name="Kirk H."/>
            <person name="Zhao Y."/>
            <person name="Jones M."/>
            <person name="Mungall A.J."/>
            <person name="Coope R."/>
            <person name="Pleasance S."/>
            <person name="Moore R.A."/>
            <person name="Holt R.A."/>
            <person name="Round J.M."/>
            <person name="Ohora S."/>
            <person name="Walle B.V."/>
            <person name="Veldhoen N."/>
            <person name="Helbing C.C."/>
            <person name="Birol I."/>
        </authorList>
    </citation>
    <scope>NUCLEOTIDE SEQUENCE [LARGE SCALE GENOMIC DNA]</scope>
</reference>
<name>A0A2G9S0Y8_AQUCT</name>
<dbReference type="Proteomes" id="UP000228934">
    <property type="component" value="Unassembled WGS sequence"/>
</dbReference>
<sequence>MQVFKCCVGRMKPDVRLSRGSIEHVDGSVQCPVSFLL</sequence>
<evidence type="ECO:0000313" key="1">
    <source>
        <dbReference type="EMBL" id="PIO33153.1"/>
    </source>
</evidence>